<keyword evidence="6 12" id="KW-0997">Cell inner membrane</keyword>
<feature type="domain" description="ABC3 transporter permease C-terminal" evidence="14">
    <location>
        <begin position="187"/>
        <end position="302"/>
    </location>
</feature>
<dbReference type="AlphaFoldDB" id="A0A1Y1SF29"/>
<evidence type="ECO:0000256" key="3">
    <source>
        <dbReference type="ARBA" id="ARBA00011160"/>
    </source>
</evidence>
<evidence type="ECO:0000256" key="12">
    <source>
        <dbReference type="PIRNR" id="PIRNR003097"/>
    </source>
</evidence>
<evidence type="ECO:0000256" key="6">
    <source>
        <dbReference type="ARBA" id="ARBA00022519"/>
    </source>
</evidence>
<keyword evidence="8 13" id="KW-0812">Transmembrane</keyword>
<evidence type="ECO:0000313" key="16">
    <source>
        <dbReference type="EMBL" id="ORE87541.1"/>
    </source>
</evidence>
<keyword evidence="17" id="KW-1185">Reference proteome</keyword>
<evidence type="ECO:0000256" key="7">
    <source>
        <dbReference type="ARBA" id="ARBA00022618"/>
    </source>
</evidence>
<evidence type="ECO:0000313" key="17">
    <source>
        <dbReference type="Proteomes" id="UP000192342"/>
    </source>
</evidence>
<feature type="transmembrane region" description="Helical" evidence="13">
    <location>
        <begin position="237"/>
        <end position="257"/>
    </location>
</feature>
<evidence type="ECO:0000259" key="14">
    <source>
        <dbReference type="Pfam" id="PF02687"/>
    </source>
</evidence>
<protein>
    <recommendedName>
        <fullName evidence="4 12">Cell division protein FtsX</fullName>
    </recommendedName>
</protein>
<evidence type="ECO:0000256" key="2">
    <source>
        <dbReference type="ARBA" id="ARBA00007379"/>
    </source>
</evidence>
<evidence type="ECO:0000256" key="5">
    <source>
        <dbReference type="ARBA" id="ARBA00022475"/>
    </source>
</evidence>
<dbReference type="Pfam" id="PF18075">
    <property type="entry name" value="FtsX_ECD"/>
    <property type="match status" value="1"/>
</dbReference>
<keyword evidence="11 12" id="KW-0131">Cell cycle</keyword>
<evidence type="ECO:0000256" key="8">
    <source>
        <dbReference type="ARBA" id="ARBA00022692"/>
    </source>
</evidence>
<dbReference type="InterPro" id="IPR004513">
    <property type="entry name" value="FtsX"/>
</dbReference>
<dbReference type="GO" id="GO:0032153">
    <property type="term" value="C:cell division site"/>
    <property type="evidence" value="ECO:0007669"/>
    <property type="project" value="TreeGrafter"/>
</dbReference>
<feature type="transmembrane region" description="Helical" evidence="13">
    <location>
        <begin position="277"/>
        <end position="298"/>
    </location>
</feature>
<dbReference type="OrthoDB" id="9813411at2"/>
<gene>
    <name evidence="16" type="ORF">ATO7_10877</name>
</gene>
<dbReference type="Proteomes" id="UP000192342">
    <property type="component" value="Unassembled WGS sequence"/>
</dbReference>
<comment type="subunit">
    <text evidence="3">Forms a membrane-associated complex with FtsE.</text>
</comment>
<feature type="transmembrane region" description="Helical" evidence="13">
    <location>
        <begin position="31"/>
        <end position="54"/>
    </location>
</feature>
<feature type="domain" description="FtsX extracellular" evidence="15">
    <location>
        <begin position="71"/>
        <end position="152"/>
    </location>
</feature>
<evidence type="ECO:0000256" key="4">
    <source>
        <dbReference type="ARBA" id="ARBA00021907"/>
    </source>
</evidence>
<feature type="transmembrane region" description="Helical" evidence="13">
    <location>
        <begin position="183"/>
        <end position="203"/>
    </location>
</feature>
<organism evidence="16 17">
    <name type="scientific">Oceanococcus atlanticus</name>
    <dbReference type="NCBI Taxonomy" id="1317117"/>
    <lineage>
        <taxon>Bacteria</taxon>
        <taxon>Pseudomonadati</taxon>
        <taxon>Pseudomonadota</taxon>
        <taxon>Gammaproteobacteria</taxon>
        <taxon>Chromatiales</taxon>
        <taxon>Oceanococcaceae</taxon>
        <taxon>Oceanococcus</taxon>
    </lineage>
</organism>
<comment type="function">
    <text evidence="12">Part of the ABC transporter FtsEX involved in cellular division.</text>
</comment>
<evidence type="ECO:0000256" key="13">
    <source>
        <dbReference type="SAM" id="Phobius"/>
    </source>
</evidence>
<accession>A0A1Y1SF29</accession>
<keyword evidence="5 12" id="KW-1003">Cell membrane</keyword>
<keyword evidence="10 12" id="KW-0472">Membrane</keyword>
<dbReference type="Gene3D" id="3.30.70.3040">
    <property type="match status" value="1"/>
</dbReference>
<name>A0A1Y1SF29_9GAMM</name>
<keyword evidence="9 13" id="KW-1133">Transmembrane helix</keyword>
<dbReference type="PIRSF" id="PIRSF003097">
    <property type="entry name" value="FtsX"/>
    <property type="match status" value="1"/>
</dbReference>
<comment type="subcellular location">
    <subcellularLocation>
        <location evidence="1">Cell inner membrane</location>
        <topology evidence="1">Multi-pass membrane protein</topology>
    </subcellularLocation>
</comment>
<dbReference type="InterPro" id="IPR003838">
    <property type="entry name" value="ABC3_permease_C"/>
</dbReference>
<dbReference type="Pfam" id="PF02687">
    <property type="entry name" value="FtsX"/>
    <property type="match status" value="1"/>
</dbReference>
<proteinExistence type="inferred from homology"/>
<dbReference type="GO" id="GO:0051301">
    <property type="term" value="P:cell division"/>
    <property type="evidence" value="ECO:0007669"/>
    <property type="project" value="UniProtKB-KW"/>
</dbReference>
<dbReference type="STRING" id="1317117.ATO7_10877"/>
<dbReference type="NCBIfam" id="TIGR00439">
    <property type="entry name" value="FtsX_Gneg"/>
    <property type="match status" value="1"/>
</dbReference>
<dbReference type="PANTHER" id="PTHR47755:SF1">
    <property type="entry name" value="CELL DIVISION PROTEIN FTSX"/>
    <property type="match status" value="1"/>
</dbReference>
<comment type="caution">
    <text evidence="16">The sequence shown here is derived from an EMBL/GenBank/DDBJ whole genome shotgun (WGS) entry which is preliminary data.</text>
</comment>
<sequence>MNTGQTLSFSGWLQAHAHVARDSLARLRVNGLSSLLTILMMGCALSLPTTLWVLTQNATLASHDWQRQFSLTLYLSQRINERQGQQLLAELKRDPLVERGEYLSPKATLAEFRDYSGFGRALDLLEDNPLPAVIVLWPKPGTDAAQLDAFLAKQHARTEIDLAQADSDWLERLSALLEFGTRLVQIMGLMLGLTVILVVANTIRLNIESRREEIVVMKLIGAPDGFIQRPFLYSGTLYGLLSGVIACLGVALTLNALTPHLDALAASYGRAMDLQGLALGDGIKLVGLAALMGWVGAWQSVWRNLRHIEPE</sequence>
<evidence type="ECO:0000256" key="11">
    <source>
        <dbReference type="ARBA" id="ARBA00023306"/>
    </source>
</evidence>
<evidence type="ECO:0000259" key="15">
    <source>
        <dbReference type="Pfam" id="PF18075"/>
    </source>
</evidence>
<dbReference type="GO" id="GO:0005886">
    <property type="term" value="C:plasma membrane"/>
    <property type="evidence" value="ECO:0007669"/>
    <property type="project" value="UniProtKB-SubCell"/>
</dbReference>
<dbReference type="PANTHER" id="PTHR47755">
    <property type="entry name" value="CELL DIVISION PROTEIN FTSX"/>
    <property type="match status" value="1"/>
</dbReference>
<dbReference type="InterPro" id="IPR047590">
    <property type="entry name" value="FtsX_proteobact-type"/>
</dbReference>
<evidence type="ECO:0000256" key="1">
    <source>
        <dbReference type="ARBA" id="ARBA00004429"/>
    </source>
</evidence>
<dbReference type="EMBL" id="AQQV01000002">
    <property type="protein sequence ID" value="ORE87541.1"/>
    <property type="molecule type" value="Genomic_DNA"/>
</dbReference>
<reference evidence="16 17" key="1">
    <citation type="submission" date="2013-04" db="EMBL/GenBank/DDBJ databases">
        <title>Oceanococcus atlanticus 22II-S10r2 Genome Sequencing.</title>
        <authorList>
            <person name="Lai Q."/>
            <person name="Li G."/>
            <person name="Shao Z."/>
        </authorList>
    </citation>
    <scope>NUCLEOTIDE SEQUENCE [LARGE SCALE GENOMIC DNA]</scope>
    <source>
        <strain evidence="16 17">22II-S10r2</strain>
    </source>
</reference>
<keyword evidence="7 12" id="KW-0132">Cell division</keyword>
<evidence type="ECO:0000256" key="9">
    <source>
        <dbReference type="ARBA" id="ARBA00022989"/>
    </source>
</evidence>
<comment type="similarity">
    <text evidence="2 12">Belongs to the ABC-4 integral membrane protein family. FtsX subfamily.</text>
</comment>
<evidence type="ECO:0000256" key="10">
    <source>
        <dbReference type="ARBA" id="ARBA00023136"/>
    </source>
</evidence>
<dbReference type="InterPro" id="IPR040690">
    <property type="entry name" value="FtsX_ECD"/>
</dbReference>
<dbReference type="RefSeq" id="WP_083561764.1">
    <property type="nucleotide sequence ID" value="NZ_AQQV01000002.1"/>
</dbReference>